<keyword evidence="5" id="KW-1185">Reference proteome</keyword>
<reference evidence="4" key="1">
    <citation type="submission" date="2022-07" db="EMBL/GenBank/DDBJ databases">
        <title>Phylogenomic reconstructions and comparative analyses of Kickxellomycotina fungi.</title>
        <authorList>
            <person name="Reynolds N.K."/>
            <person name="Stajich J.E."/>
            <person name="Barry K."/>
            <person name="Grigoriev I.V."/>
            <person name="Crous P."/>
            <person name="Smith M.E."/>
        </authorList>
    </citation>
    <scope>NUCLEOTIDE SEQUENCE</scope>
    <source>
        <strain evidence="4">BCRC 34489</strain>
    </source>
</reference>
<proteinExistence type="predicted"/>
<gene>
    <name evidence="4" type="ORF">GGI15_003827</name>
</gene>
<dbReference type="InterPro" id="IPR051262">
    <property type="entry name" value="SMP-30/CGR1_Lactonase"/>
</dbReference>
<evidence type="ECO:0000313" key="4">
    <source>
        <dbReference type="EMBL" id="KAJ2779584.1"/>
    </source>
</evidence>
<accession>A0A9W8H938</accession>
<feature type="domain" description="SMP-30/Gluconolactonase/LRE-like region" evidence="3">
    <location>
        <begin position="100"/>
        <end position="299"/>
    </location>
</feature>
<dbReference type="GO" id="GO:0016787">
    <property type="term" value="F:hydrolase activity"/>
    <property type="evidence" value="ECO:0007669"/>
    <property type="project" value="UniProtKB-KW"/>
</dbReference>
<keyword evidence="1" id="KW-0378">Hydrolase</keyword>
<dbReference type="PANTHER" id="PTHR47572">
    <property type="entry name" value="LIPOPROTEIN-RELATED"/>
    <property type="match status" value="1"/>
</dbReference>
<dbReference type="EMBL" id="JANBUM010000291">
    <property type="protein sequence ID" value="KAJ2779584.1"/>
    <property type="molecule type" value="Genomic_DNA"/>
</dbReference>
<dbReference type="SUPFAM" id="SSF63829">
    <property type="entry name" value="Calcium-dependent phosphotriesterase"/>
    <property type="match status" value="1"/>
</dbReference>
<evidence type="ECO:0000256" key="1">
    <source>
        <dbReference type="ARBA" id="ARBA00022801"/>
    </source>
</evidence>
<dbReference type="OrthoDB" id="423498at2759"/>
<dbReference type="AlphaFoldDB" id="A0A9W8H938"/>
<dbReference type="PANTHER" id="PTHR47572:SF4">
    <property type="entry name" value="LACTONASE DRP35"/>
    <property type="match status" value="1"/>
</dbReference>
<dbReference type="Gene3D" id="2.120.10.30">
    <property type="entry name" value="TolB, C-terminal domain"/>
    <property type="match status" value="1"/>
</dbReference>
<evidence type="ECO:0000313" key="5">
    <source>
        <dbReference type="Proteomes" id="UP001140172"/>
    </source>
</evidence>
<name>A0A9W8H938_9FUNG</name>
<evidence type="ECO:0000259" key="3">
    <source>
        <dbReference type="Pfam" id="PF08450"/>
    </source>
</evidence>
<feature type="chain" id="PRO_5040800507" description="SMP-30/Gluconolactonase/LRE-like region domain-containing protein" evidence="2">
    <location>
        <begin position="17"/>
        <end position="359"/>
    </location>
</feature>
<keyword evidence="2" id="KW-0732">Signal</keyword>
<dbReference type="Pfam" id="PF08450">
    <property type="entry name" value="SGL"/>
    <property type="match status" value="1"/>
</dbReference>
<protein>
    <recommendedName>
        <fullName evidence="3">SMP-30/Gluconolactonase/LRE-like region domain-containing protein</fullName>
    </recommendedName>
</protein>
<organism evidence="4 5">
    <name type="scientific">Coemansia interrupta</name>
    <dbReference type="NCBI Taxonomy" id="1126814"/>
    <lineage>
        <taxon>Eukaryota</taxon>
        <taxon>Fungi</taxon>
        <taxon>Fungi incertae sedis</taxon>
        <taxon>Zoopagomycota</taxon>
        <taxon>Kickxellomycotina</taxon>
        <taxon>Kickxellomycetes</taxon>
        <taxon>Kickxellales</taxon>
        <taxon>Kickxellaceae</taxon>
        <taxon>Coemansia</taxon>
    </lineage>
</organism>
<dbReference type="InterPro" id="IPR011042">
    <property type="entry name" value="6-blade_b-propeller_TolB-like"/>
</dbReference>
<sequence>MKLAAAFSLLASSVLAANRLQAVPFLGAADSLFGAGIEGAGVDRAGNIYAVDFNNDAPSAGQIAPTQELLFQSSNTESLVNGIRFNIDSSGAEEAYIADATAHQVVRLTGRDGSSGAFSQNSVFCHDDTMLQPNDIAIAPSSGRVFLSGMNWTSDSVVGDGDLWTCDSSGAAKRLGTFKRTNGVEVSPDEKTLYLSEATNAGGAVVSNVVLAFDLDASTGDISNQRVFADFAQLDNTEATDIDGMRTDENGNLYVTRNGIGQVAVFAPTGELTAYINATSIDYVANLEFGGASGTDLYIIGRCKKDETKGCADVYHGSVIGRAFRDLQSEQTEESTEPTETHAEVITSTVVVTGRCPAN</sequence>
<evidence type="ECO:0000256" key="2">
    <source>
        <dbReference type="SAM" id="SignalP"/>
    </source>
</evidence>
<dbReference type="InterPro" id="IPR013658">
    <property type="entry name" value="SGL"/>
</dbReference>
<comment type="caution">
    <text evidence="4">The sequence shown here is derived from an EMBL/GenBank/DDBJ whole genome shotgun (WGS) entry which is preliminary data.</text>
</comment>
<dbReference type="Proteomes" id="UP001140172">
    <property type="component" value="Unassembled WGS sequence"/>
</dbReference>
<feature type="signal peptide" evidence="2">
    <location>
        <begin position="1"/>
        <end position="16"/>
    </location>
</feature>